<dbReference type="AlphaFoldDB" id="A0A855FSN4"/>
<evidence type="ECO:0000313" key="2">
    <source>
        <dbReference type="Proteomes" id="UP000230463"/>
    </source>
</evidence>
<dbReference type="EMBL" id="MEIU01000074">
    <property type="protein sequence ID" value="PIT58603.1"/>
    <property type="molecule type" value="Genomic_DNA"/>
</dbReference>
<evidence type="ECO:0000313" key="1">
    <source>
        <dbReference type="EMBL" id="PIT58603.1"/>
    </source>
</evidence>
<dbReference type="RefSeq" id="WP_100124463.1">
    <property type="nucleotide sequence ID" value="NZ_MEIU01000074.1"/>
</dbReference>
<name>A0A855FSN4_9NEIS</name>
<dbReference type="InterPro" id="IPR028964">
    <property type="entry name" value="Imm8"/>
</dbReference>
<protein>
    <submittedName>
        <fullName evidence="1">Uncharacterized protein</fullName>
    </submittedName>
</protein>
<accession>A0A855FSN4</accession>
<comment type="caution">
    <text evidence="1">The sequence shown here is derived from an EMBL/GenBank/DDBJ whole genome shotgun (WGS) entry which is preliminary data.</text>
</comment>
<dbReference type="Proteomes" id="UP000230463">
    <property type="component" value="Unassembled WGS sequence"/>
</dbReference>
<organism evidence="1 2">
    <name type="scientific">Snodgrassella alvi</name>
    <dbReference type="NCBI Taxonomy" id="1196083"/>
    <lineage>
        <taxon>Bacteria</taxon>
        <taxon>Pseudomonadati</taxon>
        <taxon>Pseudomonadota</taxon>
        <taxon>Betaproteobacteria</taxon>
        <taxon>Neisseriales</taxon>
        <taxon>Neisseriaceae</taxon>
        <taxon>Snodgrassella</taxon>
    </lineage>
</organism>
<proteinExistence type="predicted"/>
<gene>
    <name evidence="1" type="ORF">BHC57_12260</name>
</gene>
<dbReference type="Pfam" id="PF15586">
    <property type="entry name" value="Imm8"/>
    <property type="match status" value="1"/>
</dbReference>
<sequence length="124" mass="14864">MKIKQQKFEVKYYWSPDIYDPWRWKPNDDSVFYLLEMNIGITGENESDIYSIIIATPEGIINLNKERIKLPKLYKILLLNQYDWDEVRSVIDEKLAHIKPSDGQQAYDKLASIFYWEYECMTLS</sequence>
<reference evidence="1 2" key="1">
    <citation type="journal article" date="2017" name="MBio">
        <title>Type VI secretion-mediated competition in the bee gut microbiome.</title>
        <authorList>
            <person name="Steele M.I."/>
            <person name="Kwong W.K."/>
            <person name="Powell J.E."/>
            <person name="Whiteley M."/>
            <person name="Moran N.A."/>
        </authorList>
    </citation>
    <scope>NUCLEOTIDE SEQUENCE [LARGE SCALE GENOMIC DNA]</scope>
    <source>
        <strain evidence="1 2">HK3</strain>
    </source>
</reference>